<proteinExistence type="predicted"/>
<evidence type="ECO:0000313" key="3">
    <source>
        <dbReference type="Proteomes" id="UP000199673"/>
    </source>
</evidence>
<keyword evidence="3" id="KW-1185">Reference proteome</keyword>
<organism evidence="2 3">
    <name type="scientific">Algoriphagus locisalis</name>
    <dbReference type="NCBI Taxonomy" id="305507"/>
    <lineage>
        <taxon>Bacteria</taxon>
        <taxon>Pseudomonadati</taxon>
        <taxon>Bacteroidota</taxon>
        <taxon>Cytophagia</taxon>
        <taxon>Cytophagales</taxon>
        <taxon>Cyclobacteriaceae</taxon>
        <taxon>Algoriphagus</taxon>
    </lineage>
</organism>
<sequence>MTTTNSTVLKVMNVLFWIAFIGLCIKTGALLTSFIVSLFVNPEGANDLYLGLSLVDLYSYSKSHYIFTASLFIVLTGLKAYIAYYVIKIFMKFNLSRPFNSKLTDLFLKISHIALGTGVLAIIAMNYTKWILKKGVTVPIEWGGSEILLFAGVIYLLALVFKKGSELQTENELTV</sequence>
<dbReference type="Proteomes" id="UP000199673">
    <property type="component" value="Unassembled WGS sequence"/>
</dbReference>
<feature type="transmembrane region" description="Helical" evidence="1">
    <location>
        <begin position="106"/>
        <end position="128"/>
    </location>
</feature>
<evidence type="ECO:0000313" key="2">
    <source>
        <dbReference type="EMBL" id="SFU18946.1"/>
    </source>
</evidence>
<dbReference type="EMBL" id="FPBF01000010">
    <property type="protein sequence ID" value="SFU18946.1"/>
    <property type="molecule type" value="Genomic_DNA"/>
</dbReference>
<accession>A0A1I7E4U1</accession>
<keyword evidence="1" id="KW-0472">Membrane</keyword>
<keyword evidence="1" id="KW-1133">Transmembrane helix</keyword>
<feature type="transmembrane region" description="Helical" evidence="1">
    <location>
        <begin position="65"/>
        <end position="86"/>
    </location>
</feature>
<feature type="transmembrane region" description="Helical" evidence="1">
    <location>
        <begin position="12"/>
        <end position="40"/>
    </location>
</feature>
<feature type="transmembrane region" description="Helical" evidence="1">
    <location>
        <begin position="140"/>
        <end position="161"/>
    </location>
</feature>
<keyword evidence="1" id="KW-0812">Transmembrane</keyword>
<reference evidence="3" key="1">
    <citation type="submission" date="2016-10" db="EMBL/GenBank/DDBJ databases">
        <authorList>
            <person name="Varghese N."/>
            <person name="Submissions S."/>
        </authorList>
    </citation>
    <scope>NUCLEOTIDE SEQUENCE [LARGE SCALE GENOMIC DNA]</scope>
    <source>
        <strain evidence="3">DSM 23445</strain>
    </source>
</reference>
<name>A0A1I7E4U1_9BACT</name>
<gene>
    <name evidence="2" type="ORF">SAMN04489724_0067</name>
</gene>
<dbReference type="AlphaFoldDB" id="A0A1I7E4U1"/>
<dbReference type="OrthoDB" id="672524at2"/>
<evidence type="ECO:0008006" key="4">
    <source>
        <dbReference type="Google" id="ProtNLM"/>
    </source>
</evidence>
<evidence type="ECO:0000256" key="1">
    <source>
        <dbReference type="SAM" id="Phobius"/>
    </source>
</evidence>
<dbReference type="RefSeq" id="WP_091698072.1">
    <property type="nucleotide sequence ID" value="NZ_FPBF01000010.1"/>
</dbReference>
<protein>
    <recommendedName>
        <fullName evidence="4">DUF2975 domain-containing protein</fullName>
    </recommendedName>
</protein>